<accession>A0A915CN50</accession>
<name>A0A915CN50_9BILA</name>
<sequence length="99" mass="11632">MRFSIRLLGVPKWRTPKPWIMTRKFGQPYMLKKEENVVSCGKCDTPHLITTLCPKCYEELRVETNAIKHSMMSYNQYLGERQKPVKKAHSVDKQCSQKT</sequence>
<dbReference type="AlphaFoldDB" id="A0A915CN50"/>
<organism evidence="1 2">
    <name type="scientific">Ditylenchus dipsaci</name>
    <dbReference type="NCBI Taxonomy" id="166011"/>
    <lineage>
        <taxon>Eukaryota</taxon>
        <taxon>Metazoa</taxon>
        <taxon>Ecdysozoa</taxon>
        <taxon>Nematoda</taxon>
        <taxon>Chromadorea</taxon>
        <taxon>Rhabditida</taxon>
        <taxon>Tylenchina</taxon>
        <taxon>Tylenchomorpha</taxon>
        <taxon>Sphaerularioidea</taxon>
        <taxon>Anguinidae</taxon>
        <taxon>Anguininae</taxon>
        <taxon>Ditylenchus</taxon>
    </lineage>
</organism>
<proteinExistence type="predicted"/>
<dbReference type="Proteomes" id="UP000887574">
    <property type="component" value="Unplaced"/>
</dbReference>
<reference evidence="2" key="1">
    <citation type="submission" date="2022-11" db="UniProtKB">
        <authorList>
            <consortium name="WormBaseParasite"/>
        </authorList>
    </citation>
    <scope>IDENTIFICATION</scope>
</reference>
<protein>
    <submittedName>
        <fullName evidence="2">Mitochondrial ribosomal protein L32</fullName>
    </submittedName>
</protein>
<evidence type="ECO:0000313" key="2">
    <source>
        <dbReference type="WBParaSite" id="jg10375"/>
    </source>
</evidence>
<evidence type="ECO:0000313" key="1">
    <source>
        <dbReference type="Proteomes" id="UP000887574"/>
    </source>
</evidence>
<keyword evidence="1" id="KW-1185">Reference proteome</keyword>
<dbReference type="WBParaSite" id="jg10375">
    <property type="protein sequence ID" value="jg10375"/>
    <property type="gene ID" value="jg10375"/>
</dbReference>